<dbReference type="PANTHER" id="PTHR31837:SF3">
    <property type="entry name" value="CYTOCHROME B-245 CHAPERONE 1"/>
    <property type="match status" value="1"/>
</dbReference>
<dbReference type="Proteomes" id="UP001347796">
    <property type="component" value="Unassembled WGS sequence"/>
</dbReference>
<evidence type="ECO:0000256" key="7">
    <source>
        <dbReference type="ARBA" id="ARBA00022989"/>
    </source>
</evidence>
<keyword evidence="9" id="KW-0143">Chaperone</keyword>
<evidence type="ECO:0000256" key="1">
    <source>
        <dbReference type="ARBA" id="ARBA00004389"/>
    </source>
</evidence>
<dbReference type="Pfam" id="PF15169">
    <property type="entry name" value="Cybc1_Eros"/>
    <property type="match status" value="1"/>
</dbReference>
<dbReference type="GO" id="GO:0045087">
    <property type="term" value="P:innate immune response"/>
    <property type="evidence" value="ECO:0007669"/>
    <property type="project" value="UniProtKB-KW"/>
</dbReference>
<gene>
    <name evidence="13" type="ORF">SNE40_005873</name>
</gene>
<protein>
    <recommendedName>
        <fullName evidence="10">Essential for reactive oxygen species protein</fullName>
    </recommendedName>
</protein>
<evidence type="ECO:0000256" key="12">
    <source>
        <dbReference type="SAM" id="Phobius"/>
    </source>
</evidence>
<keyword evidence="6" id="KW-0391">Immunity</keyword>
<comment type="caution">
    <text evidence="13">The sequence shown here is derived from an EMBL/GenBank/DDBJ whole genome shotgun (WGS) entry which is preliminary data.</text>
</comment>
<evidence type="ECO:0000256" key="8">
    <source>
        <dbReference type="ARBA" id="ARBA00023136"/>
    </source>
</evidence>
<evidence type="ECO:0000256" key="5">
    <source>
        <dbReference type="ARBA" id="ARBA00022824"/>
    </source>
</evidence>
<evidence type="ECO:0000313" key="14">
    <source>
        <dbReference type="Proteomes" id="UP001347796"/>
    </source>
</evidence>
<dbReference type="InterPro" id="IPR027846">
    <property type="entry name" value="Cybc1"/>
</dbReference>
<keyword evidence="4 12" id="KW-0812">Transmembrane</keyword>
<evidence type="ECO:0000256" key="10">
    <source>
        <dbReference type="ARBA" id="ARBA00030424"/>
    </source>
</evidence>
<evidence type="ECO:0000256" key="6">
    <source>
        <dbReference type="ARBA" id="ARBA00022859"/>
    </source>
</evidence>
<keyword evidence="5" id="KW-0256">Endoplasmic reticulum</keyword>
<feature type="compositionally biased region" description="Acidic residues" evidence="11">
    <location>
        <begin position="180"/>
        <end position="189"/>
    </location>
</feature>
<reference evidence="13 14" key="1">
    <citation type="submission" date="2024-01" db="EMBL/GenBank/DDBJ databases">
        <title>The genome of the rayed Mediterranean limpet Patella caerulea (Linnaeus, 1758).</title>
        <authorList>
            <person name="Anh-Thu Weber A."/>
            <person name="Halstead-Nussloch G."/>
        </authorList>
    </citation>
    <scope>NUCLEOTIDE SEQUENCE [LARGE SCALE GENOMIC DNA]</scope>
    <source>
        <strain evidence="13">AATW-2023a</strain>
        <tissue evidence="13">Whole specimen</tissue>
    </source>
</reference>
<sequence>MVYVTIKESSKDKFVIVREPGIVAWSLLIGAVTCGLGAAYYGSDYMIWKIMYVGGAVYIGIACLGDWEVCEMNKDSGDIKLKRSSILQKTLPKYFQQHTVVSNLNEVIGVRVEEQEVKYFGKSHQVVLLFSTGICLGVTDSFTYGSSSDHYLIADKIRKFLDLENKAAFATTVNDIIDNEDTSSEDSFEQIDPSEVTTEEEVVDDSITTGVNN</sequence>
<keyword evidence="7 12" id="KW-1133">Transmembrane helix</keyword>
<feature type="transmembrane region" description="Helical" evidence="12">
    <location>
        <begin position="21"/>
        <end position="41"/>
    </location>
</feature>
<organism evidence="13 14">
    <name type="scientific">Patella caerulea</name>
    <name type="common">Rayed Mediterranean limpet</name>
    <dbReference type="NCBI Taxonomy" id="87958"/>
    <lineage>
        <taxon>Eukaryota</taxon>
        <taxon>Metazoa</taxon>
        <taxon>Spiralia</taxon>
        <taxon>Lophotrochozoa</taxon>
        <taxon>Mollusca</taxon>
        <taxon>Gastropoda</taxon>
        <taxon>Patellogastropoda</taxon>
        <taxon>Patelloidea</taxon>
        <taxon>Patellidae</taxon>
        <taxon>Patella</taxon>
    </lineage>
</organism>
<keyword evidence="14" id="KW-1185">Reference proteome</keyword>
<evidence type="ECO:0000256" key="11">
    <source>
        <dbReference type="SAM" id="MobiDB-lite"/>
    </source>
</evidence>
<keyword evidence="8 12" id="KW-0472">Membrane</keyword>
<proteinExistence type="inferred from homology"/>
<accession>A0AAN8K5D5</accession>
<dbReference type="EMBL" id="JAZGQO010000004">
    <property type="protein sequence ID" value="KAK6187957.1"/>
    <property type="molecule type" value="Genomic_DNA"/>
</dbReference>
<evidence type="ECO:0000256" key="9">
    <source>
        <dbReference type="ARBA" id="ARBA00023186"/>
    </source>
</evidence>
<evidence type="ECO:0000256" key="4">
    <source>
        <dbReference type="ARBA" id="ARBA00022692"/>
    </source>
</evidence>
<keyword evidence="3" id="KW-0399">Innate immunity</keyword>
<dbReference type="PANTHER" id="PTHR31837">
    <property type="entry name" value="CYTOCHROME B-245 CHAPERONE 1"/>
    <property type="match status" value="1"/>
</dbReference>
<dbReference type="GO" id="GO:0005789">
    <property type="term" value="C:endoplasmic reticulum membrane"/>
    <property type="evidence" value="ECO:0007669"/>
    <property type="project" value="UniProtKB-SubCell"/>
</dbReference>
<evidence type="ECO:0000256" key="3">
    <source>
        <dbReference type="ARBA" id="ARBA00022588"/>
    </source>
</evidence>
<evidence type="ECO:0000256" key="2">
    <source>
        <dbReference type="ARBA" id="ARBA00009907"/>
    </source>
</evidence>
<dbReference type="AlphaFoldDB" id="A0AAN8K5D5"/>
<comment type="similarity">
    <text evidence="2">Belongs to the CYBC1 family.</text>
</comment>
<comment type="subcellular location">
    <subcellularLocation>
        <location evidence="1">Endoplasmic reticulum membrane</location>
        <topology evidence="1">Single-pass membrane protein</topology>
    </subcellularLocation>
</comment>
<evidence type="ECO:0000313" key="13">
    <source>
        <dbReference type="EMBL" id="KAK6187957.1"/>
    </source>
</evidence>
<name>A0AAN8K5D5_PATCE</name>
<feature type="region of interest" description="Disordered" evidence="11">
    <location>
        <begin position="180"/>
        <end position="213"/>
    </location>
</feature>